<gene>
    <name evidence="2" type="ORF">CO173_01340</name>
</gene>
<dbReference type="AlphaFoldDB" id="A0A2M7XG63"/>
<organism evidence="2 3">
    <name type="scientific">Candidatus Uhrbacteria bacterium CG_4_9_14_3_um_filter_41_35</name>
    <dbReference type="NCBI Taxonomy" id="1975034"/>
    <lineage>
        <taxon>Bacteria</taxon>
        <taxon>Candidatus Uhriibacteriota</taxon>
    </lineage>
</organism>
<dbReference type="EMBL" id="PFWT01000007">
    <property type="protein sequence ID" value="PJA46849.1"/>
    <property type="molecule type" value="Genomic_DNA"/>
</dbReference>
<keyword evidence="1" id="KW-0812">Transmembrane</keyword>
<name>A0A2M7XG63_9BACT</name>
<protein>
    <submittedName>
        <fullName evidence="2">Uncharacterized protein</fullName>
    </submittedName>
</protein>
<proteinExistence type="predicted"/>
<feature type="transmembrane region" description="Helical" evidence="1">
    <location>
        <begin position="12"/>
        <end position="32"/>
    </location>
</feature>
<comment type="caution">
    <text evidence="2">The sequence shown here is derived from an EMBL/GenBank/DDBJ whole genome shotgun (WGS) entry which is preliminary data.</text>
</comment>
<evidence type="ECO:0000313" key="3">
    <source>
        <dbReference type="Proteomes" id="UP000231263"/>
    </source>
</evidence>
<keyword evidence="1" id="KW-0472">Membrane</keyword>
<sequence length="131" mass="15272">MNKKRKFETKNVLIGYLIYLFLPIVIFQLHVSLCFVEIYGQSIFLSAPIIMLFLSSRYSAKEYGEDLIEQRIKLMNQSVTRLIDESWKNQIRQEAKVAWNVSTGLGIILLILFWGLFIKTTIQYGLFPICS</sequence>
<evidence type="ECO:0000256" key="1">
    <source>
        <dbReference type="SAM" id="Phobius"/>
    </source>
</evidence>
<feature type="transmembrane region" description="Helical" evidence="1">
    <location>
        <begin position="97"/>
        <end position="118"/>
    </location>
</feature>
<reference evidence="3" key="1">
    <citation type="submission" date="2017-09" db="EMBL/GenBank/DDBJ databases">
        <title>Depth-based differentiation of microbial function through sediment-hosted aquifers and enrichment of novel symbionts in the deep terrestrial subsurface.</title>
        <authorList>
            <person name="Probst A.J."/>
            <person name="Ladd B."/>
            <person name="Jarett J.K."/>
            <person name="Geller-Mcgrath D.E."/>
            <person name="Sieber C.M.K."/>
            <person name="Emerson J.B."/>
            <person name="Anantharaman K."/>
            <person name="Thomas B.C."/>
            <person name="Malmstrom R."/>
            <person name="Stieglmeier M."/>
            <person name="Klingl A."/>
            <person name="Woyke T."/>
            <person name="Ryan C.M."/>
            <person name="Banfield J.F."/>
        </authorList>
    </citation>
    <scope>NUCLEOTIDE SEQUENCE [LARGE SCALE GENOMIC DNA]</scope>
</reference>
<accession>A0A2M7XG63</accession>
<evidence type="ECO:0000313" key="2">
    <source>
        <dbReference type="EMBL" id="PJA46849.1"/>
    </source>
</evidence>
<dbReference type="Proteomes" id="UP000231263">
    <property type="component" value="Unassembled WGS sequence"/>
</dbReference>
<keyword evidence="1" id="KW-1133">Transmembrane helix</keyword>
<feature type="transmembrane region" description="Helical" evidence="1">
    <location>
        <begin position="38"/>
        <end position="55"/>
    </location>
</feature>